<comment type="caution">
    <text evidence="2">The sequence shown here is derived from an EMBL/GenBank/DDBJ whole genome shotgun (WGS) entry which is preliminary data.</text>
</comment>
<dbReference type="AlphaFoldDB" id="A0A7J6UEP9"/>
<feature type="chain" id="PRO_5029583414" evidence="1">
    <location>
        <begin position="19"/>
        <end position="247"/>
    </location>
</feature>
<dbReference type="Proteomes" id="UP000574390">
    <property type="component" value="Unassembled WGS sequence"/>
</dbReference>
<evidence type="ECO:0000313" key="3">
    <source>
        <dbReference type="Proteomes" id="UP000574390"/>
    </source>
</evidence>
<organism evidence="2 3">
    <name type="scientific">Perkinsus olseni</name>
    <name type="common">Perkinsus atlanticus</name>
    <dbReference type="NCBI Taxonomy" id="32597"/>
    <lineage>
        <taxon>Eukaryota</taxon>
        <taxon>Sar</taxon>
        <taxon>Alveolata</taxon>
        <taxon>Perkinsozoa</taxon>
        <taxon>Perkinsea</taxon>
        <taxon>Perkinsida</taxon>
        <taxon>Perkinsidae</taxon>
        <taxon>Perkinsus</taxon>
    </lineage>
</organism>
<proteinExistence type="predicted"/>
<dbReference type="EMBL" id="JABANM010000594">
    <property type="protein sequence ID" value="KAF4755685.1"/>
    <property type="molecule type" value="Genomic_DNA"/>
</dbReference>
<evidence type="ECO:0000256" key="1">
    <source>
        <dbReference type="SAM" id="SignalP"/>
    </source>
</evidence>
<sequence length="247" mass="28615">MPLRFVVVFFSLAFLADGIGKNEAPLPPPPPPTKKRPDVHYRSFQVDYGDFVHRSKSGPRVTMILNITKDGRGMFEIDCGRSPFRDDWFKLREVDDGPQHGHLQPYKPGDSHHQSWLKSVRGACPNLNVLDEDLDSFYINENRSRRTATQKLCLGMKMLSSSDSGCPAIWEGCSAVDGYQEGYTGWKSFRLWRWRPGKPYRQIPTSYGDTDSFEEDDFMSVRFATPDMMYAFGMFEYDRLYRRPWPQ</sequence>
<gene>
    <name evidence="2" type="ORF">FOZ62_001620</name>
</gene>
<protein>
    <submittedName>
        <fullName evidence="2">Uncharacterized protein</fullName>
    </submittedName>
</protein>
<reference evidence="2 3" key="1">
    <citation type="submission" date="2020-04" db="EMBL/GenBank/DDBJ databases">
        <title>Perkinsus olseni comparative genomics.</title>
        <authorList>
            <person name="Bogema D.R."/>
        </authorList>
    </citation>
    <scope>NUCLEOTIDE SEQUENCE [LARGE SCALE GENOMIC DNA]</scope>
    <source>
        <strain evidence="2">ATCC PRA-205</strain>
    </source>
</reference>
<evidence type="ECO:0000313" key="2">
    <source>
        <dbReference type="EMBL" id="KAF4755685.1"/>
    </source>
</evidence>
<feature type="signal peptide" evidence="1">
    <location>
        <begin position="1"/>
        <end position="18"/>
    </location>
</feature>
<name>A0A7J6UEP9_PEROL</name>
<keyword evidence="1" id="KW-0732">Signal</keyword>
<accession>A0A7J6UEP9</accession>